<dbReference type="GO" id="GO:0016747">
    <property type="term" value="F:acyltransferase activity, transferring groups other than amino-acyl groups"/>
    <property type="evidence" value="ECO:0007669"/>
    <property type="project" value="InterPro"/>
</dbReference>
<dbReference type="Gene3D" id="3.40.630.30">
    <property type="match status" value="1"/>
</dbReference>
<name>A0AA35S7L7_GEOBA</name>
<sequence length="168" mass="18368">MTGPAGLIIAPMTPEDWPEVRRIYAEGIATGNATFETETPTWDTWDRNHLSACRLTARVGDAVVAWVAISPVSARPCYAGVVEHSVYVAEAMRGRGVGKALLAELVRVSEASGYWTLQSSVFPENQASLAIHLACGFRILGRRKRVAMLNGRWRDTVVVERRSTVAGE</sequence>
<keyword evidence="2" id="KW-0012">Acyltransferase</keyword>
<dbReference type="PANTHER" id="PTHR43072:SF23">
    <property type="entry name" value="UPF0039 PROTEIN C11D3.02C"/>
    <property type="match status" value="1"/>
</dbReference>
<dbReference type="CDD" id="cd04301">
    <property type="entry name" value="NAT_SF"/>
    <property type="match status" value="1"/>
</dbReference>
<evidence type="ECO:0000313" key="5">
    <source>
        <dbReference type="Proteomes" id="UP001174909"/>
    </source>
</evidence>
<keyword evidence="5" id="KW-1185">Reference proteome</keyword>
<dbReference type="InterPro" id="IPR000182">
    <property type="entry name" value="GNAT_dom"/>
</dbReference>
<comment type="caution">
    <text evidence="4">The sequence shown here is derived from an EMBL/GenBank/DDBJ whole genome shotgun (WGS) entry which is preliminary data.</text>
</comment>
<feature type="domain" description="N-acetyltransferase" evidence="3">
    <location>
        <begin position="7"/>
        <end position="158"/>
    </location>
</feature>
<reference evidence="4" key="1">
    <citation type="submission" date="2023-03" db="EMBL/GenBank/DDBJ databases">
        <authorList>
            <person name="Steffen K."/>
            <person name="Cardenas P."/>
        </authorList>
    </citation>
    <scope>NUCLEOTIDE SEQUENCE</scope>
</reference>
<proteinExistence type="predicted"/>
<dbReference type="Pfam" id="PF00583">
    <property type="entry name" value="Acetyltransf_1"/>
    <property type="match status" value="1"/>
</dbReference>
<accession>A0AA35S7L7</accession>
<dbReference type="EMBL" id="CASHTH010002004">
    <property type="protein sequence ID" value="CAI8023391.1"/>
    <property type="molecule type" value="Genomic_DNA"/>
</dbReference>
<evidence type="ECO:0000313" key="4">
    <source>
        <dbReference type="EMBL" id="CAI8023391.1"/>
    </source>
</evidence>
<dbReference type="InterPro" id="IPR016181">
    <property type="entry name" value="Acyl_CoA_acyltransferase"/>
</dbReference>
<evidence type="ECO:0000256" key="1">
    <source>
        <dbReference type="ARBA" id="ARBA00022679"/>
    </source>
</evidence>
<dbReference type="AlphaFoldDB" id="A0AA35S7L7"/>
<dbReference type="PANTHER" id="PTHR43072">
    <property type="entry name" value="N-ACETYLTRANSFERASE"/>
    <property type="match status" value="1"/>
</dbReference>
<gene>
    <name evidence="4" type="ORF">GBAR_LOCUS13676</name>
</gene>
<dbReference type="Proteomes" id="UP001174909">
    <property type="component" value="Unassembled WGS sequence"/>
</dbReference>
<dbReference type="SUPFAM" id="SSF55729">
    <property type="entry name" value="Acyl-CoA N-acyltransferases (Nat)"/>
    <property type="match status" value="1"/>
</dbReference>
<protein>
    <submittedName>
        <fullName evidence="4">Phosphinothricin N-acetyltransferase</fullName>
    </submittedName>
</protein>
<evidence type="ECO:0000259" key="3">
    <source>
        <dbReference type="PROSITE" id="PS51186"/>
    </source>
</evidence>
<keyword evidence="1" id="KW-0808">Transferase</keyword>
<dbReference type="PROSITE" id="PS51186">
    <property type="entry name" value="GNAT"/>
    <property type="match status" value="1"/>
</dbReference>
<evidence type="ECO:0000256" key="2">
    <source>
        <dbReference type="ARBA" id="ARBA00023315"/>
    </source>
</evidence>
<organism evidence="4 5">
    <name type="scientific">Geodia barretti</name>
    <name type="common">Barrett's horny sponge</name>
    <dbReference type="NCBI Taxonomy" id="519541"/>
    <lineage>
        <taxon>Eukaryota</taxon>
        <taxon>Metazoa</taxon>
        <taxon>Porifera</taxon>
        <taxon>Demospongiae</taxon>
        <taxon>Heteroscleromorpha</taxon>
        <taxon>Tetractinellida</taxon>
        <taxon>Astrophorina</taxon>
        <taxon>Geodiidae</taxon>
        <taxon>Geodia</taxon>
    </lineage>
</organism>